<evidence type="ECO:0000259" key="3">
    <source>
        <dbReference type="PROSITE" id="PS50011"/>
    </source>
</evidence>
<keyword evidence="4" id="KW-0808">Transferase</keyword>
<dbReference type="SUPFAM" id="SSF56112">
    <property type="entry name" value="Protein kinase-like (PK-like)"/>
    <property type="match status" value="1"/>
</dbReference>
<dbReference type="InterPro" id="IPR001245">
    <property type="entry name" value="Ser-Thr/Tyr_kinase_cat_dom"/>
</dbReference>
<sequence>MVELRIARLRGNPPAKAVLTDIRSKCNRLPELEKLCLGVIDRLEALHDEVAQCRTDDTLRVKYIDIILILVKRIARRKPLLTRLATFHSAALVIRRLHQDLDDVETVLRAGSEGQEWGDQWESDRTEQFSILENLVQNATDRHLVREIKSHKMVQQVLMKLHKELGGCPFETHCQLMRATFDRVCAFARLDDVQFPDWYISADDLMFEDGSGVSGTFGEVRHAMWFHAGERTRVMVKQLFQNSSVETDQDTFEQCQLWEKLSDSDHILKFHGGSHASKPQYYVCEYARYGNLRDYLTDEKLETEMWPLFLQAAEGLKTLHSHGIVHGALKCSNILVDASRTAKIADFGFTSARMYAVDLNSDAAAASTSAVRWKPKDLLEYSDSTGPQFKADSYSLGMCMIEALTHQAPFGMVDDTEVVEMILRGESHPRPDGVSDAVWDLVSQLSEPDPAKRPTLDMAIALIRELIERQRKERVAEDIASTAGMIATSSTEETGAVPDEVVKMEVFVSWETDGSTVVTTVIT</sequence>
<evidence type="ECO:0000313" key="5">
    <source>
        <dbReference type="Proteomes" id="UP000028582"/>
    </source>
</evidence>
<evidence type="ECO:0000256" key="1">
    <source>
        <dbReference type="ARBA" id="ARBA00022741"/>
    </source>
</evidence>
<dbReference type="InterPro" id="IPR050198">
    <property type="entry name" value="Non-receptor_tyrosine_kinases"/>
</dbReference>
<dbReference type="InterPro" id="IPR011009">
    <property type="entry name" value="Kinase-like_dom_sf"/>
</dbReference>
<dbReference type="EMBL" id="ANJA01005123">
    <property type="protein sequence ID" value="ETO58512.1"/>
    <property type="molecule type" value="Genomic_DNA"/>
</dbReference>
<protein>
    <submittedName>
        <fullName evidence="4">Serine/threonine protein kinase</fullName>
    </submittedName>
</protein>
<accession>A0A080YVV1</accession>
<dbReference type="PANTHER" id="PTHR24418">
    <property type="entry name" value="TYROSINE-PROTEIN KINASE"/>
    <property type="match status" value="1"/>
</dbReference>
<organism evidence="4 5">
    <name type="scientific">Phytophthora nicotianae P1976</name>
    <dbReference type="NCBI Taxonomy" id="1317066"/>
    <lineage>
        <taxon>Eukaryota</taxon>
        <taxon>Sar</taxon>
        <taxon>Stramenopiles</taxon>
        <taxon>Oomycota</taxon>
        <taxon>Peronosporomycetes</taxon>
        <taxon>Peronosporales</taxon>
        <taxon>Peronosporaceae</taxon>
        <taxon>Phytophthora</taxon>
    </lineage>
</organism>
<feature type="non-terminal residue" evidence="4">
    <location>
        <position position="523"/>
    </location>
</feature>
<dbReference type="AlphaFoldDB" id="A0A080YVV1"/>
<dbReference type="PROSITE" id="PS50011">
    <property type="entry name" value="PROTEIN_KINASE_DOM"/>
    <property type="match status" value="1"/>
</dbReference>
<keyword evidence="2" id="KW-0067">ATP-binding</keyword>
<dbReference type="GO" id="GO:0005524">
    <property type="term" value="F:ATP binding"/>
    <property type="evidence" value="ECO:0007669"/>
    <property type="project" value="UniProtKB-KW"/>
</dbReference>
<dbReference type="InterPro" id="IPR000719">
    <property type="entry name" value="Prot_kinase_dom"/>
</dbReference>
<evidence type="ECO:0000256" key="2">
    <source>
        <dbReference type="ARBA" id="ARBA00022840"/>
    </source>
</evidence>
<comment type="caution">
    <text evidence="4">The sequence shown here is derived from an EMBL/GenBank/DDBJ whole genome shotgun (WGS) entry which is preliminary data.</text>
</comment>
<dbReference type="Pfam" id="PF07714">
    <property type="entry name" value="PK_Tyr_Ser-Thr"/>
    <property type="match status" value="1"/>
</dbReference>
<proteinExistence type="predicted"/>
<keyword evidence="1" id="KW-0547">Nucleotide-binding</keyword>
<reference evidence="4 5" key="1">
    <citation type="submission" date="2013-11" db="EMBL/GenBank/DDBJ databases">
        <title>The Genome Sequence of Phytophthora parasitica P1976.</title>
        <authorList>
            <consortium name="The Broad Institute Genomics Platform"/>
            <person name="Russ C."/>
            <person name="Tyler B."/>
            <person name="Panabieres F."/>
            <person name="Shan W."/>
            <person name="Tripathy S."/>
            <person name="Grunwald N."/>
            <person name="Machado M."/>
            <person name="Johnson C.S."/>
            <person name="Walker B."/>
            <person name="Young S."/>
            <person name="Zeng Q."/>
            <person name="Gargeya S."/>
            <person name="Fitzgerald M."/>
            <person name="Haas B."/>
            <person name="Abouelleil A."/>
            <person name="Allen A.W."/>
            <person name="Alvarado L."/>
            <person name="Arachchi H.M."/>
            <person name="Berlin A.M."/>
            <person name="Chapman S.B."/>
            <person name="Gainer-Dewar J."/>
            <person name="Goldberg J."/>
            <person name="Griggs A."/>
            <person name="Gujja S."/>
            <person name="Hansen M."/>
            <person name="Howarth C."/>
            <person name="Imamovic A."/>
            <person name="Ireland A."/>
            <person name="Larimer J."/>
            <person name="McCowan C."/>
            <person name="Murphy C."/>
            <person name="Pearson M."/>
            <person name="Poon T.W."/>
            <person name="Priest M."/>
            <person name="Roberts A."/>
            <person name="Saif S."/>
            <person name="Shea T."/>
            <person name="Sisk P."/>
            <person name="Sykes S."/>
            <person name="Wortman J."/>
            <person name="Nusbaum C."/>
            <person name="Birren B."/>
        </authorList>
    </citation>
    <scope>NUCLEOTIDE SEQUENCE [LARGE SCALE GENOMIC DNA]</scope>
    <source>
        <strain evidence="4 5">P1976</strain>
    </source>
</reference>
<evidence type="ECO:0000313" key="4">
    <source>
        <dbReference type="EMBL" id="ETO58512.1"/>
    </source>
</evidence>
<name>A0A080YVV1_PHYNI</name>
<dbReference type="Gene3D" id="1.10.510.10">
    <property type="entry name" value="Transferase(Phosphotransferase) domain 1"/>
    <property type="match status" value="1"/>
</dbReference>
<feature type="domain" description="Protein kinase" evidence="3">
    <location>
        <begin position="206"/>
        <end position="467"/>
    </location>
</feature>
<keyword evidence="4" id="KW-0723">Serine/threonine-protein kinase</keyword>
<dbReference type="Proteomes" id="UP000028582">
    <property type="component" value="Unassembled WGS sequence"/>
</dbReference>
<dbReference type="OrthoDB" id="124719at2759"/>
<keyword evidence="4" id="KW-0418">Kinase</keyword>
<dbReference type="GO" id="GO:0004674">
    <property type="term" value="F:protein serine/threonine kinase activity"/>
    <property type="evidence" value="ECO:0007669"/>
    <property type="project" value="UniProtKB-KW"/>
</dbReference>
<gene>
    <name evidence="4" type="ORF">F444_23110</name>
</gene>